<comment type="caution">
    <text evidence="2">The sequence shown here is derived from an EMBL/GenBank/DDBJ whole genome shotgun (WGS) entry which is preliminary data.</text>
</comment>
<gene>
    <name evidence="2" type="ORF">FSC37_10925</name>
</gene>
<dbReference type="AlphaFoldDB" id="A0A5C6TZV8"/>
<reference evidence="2 3" key="1">
    <citation type="submission" date="2019-08" db="EMBL/GenBank/DDBJ databases">
        <authorList>
            <person name="Khan S.A."/>
            <person name="Jeon C.O."/>
            <person name="Jeong S.E."/>
        </authorList>
    </citation>
    <scope>NUCLEOTIDE SEQUENCE [LARGE SCALE GENOMIC DNA]</scope>
    <source>
        <strain evidence="3">IMCC1728</strain>
    </source>
</reference>
<evidence type="ECO:0000313" key="2">
    <source>
        <dbReference type="EMBL" id="TXC66232.1"/>
    </source>
</evidence>
<feature type="domain" description="SnoaL-like" evidence="1">
    <location>
        <begin position="8"/>
        <end position="108"/>
    </location>
</feature>
<dbReference type="Pfam" id="PF12680">
    <property type="entry name" value="SnoaL_2"/>
    <property type="match status" value="1"/>
</dbReference>
<sequence length="164" mass="18915">MHPNAQLIERFYAAFARRDWATMATCYHPEVHFSDEAFDLHGADAGLMWRMLLTTGKDLTLEYSGIEADERTGRAHWDARYTFSATGRKVLNRIDARFEFRDGLIVRHVDSFPFWTWSRQALGTPGLLLGWSDFLKAKVRAKAAAGPRLQAEGRRRRLISIRRC</sequence>
<dbReference type="Gene3D" id="3.10.450.50">
    <property type="match status" value="1"/>
</dbReference>
<organism evidence="2 3">
    <name type="scientific">Piscinibacter aquaticus</name>
    <dbReference type="NCBI Taxonomy" id="392597"/>
    <lineage>
        <taxon>Bacteria</taxon>
        <taxon>Pseudomonadati</taxon>
        <taxon>Pseudomonadota</taxon>
        <taxon>Betaproteobacteria</taxon>
        <taxon>Burkholderiales</taxon>
        <taxon>Sphaerotilaceae</taxon>
        <taxon>Piscinibacter</taxon>
    </lineage>
</organism>
<dbReference type="Proteomes" id="UP000321832">
    <property type="component" value="Unassembled WGS sequence"/>
</dbReference>
<proteinExistence type="predicted"/>
<evidence type="ECO:0000313" key="3">
    <source>
        <dbReference type="Proteomes" id="UP000321832"/>
    </source>
</evidence>
<accession>A0A5C6TZV8</accession>
<evidence type="ECO:0000259" key="1">
    <source>
        <dbReference type="Pfam" id="PF12680"/>
    </source>
</evidence>
<dbReference type="InterPro" id="IPR037401">
    <property type="entry name" value="SnoaL-like"/>
</dbReference>
<protein>
    <submittedName>
        <fullName evidence="2">Nuclear transport factor 2 family protein</fullName>
    </submittedName>
</protein>
<dbReference type="SUPFAM" id="SSF54427">
    <property type="entry name" value="NTF2-like"/>
    <property type="match status" value="1"/>
</dbReference>
<dbReference type="EMBL" id="VOPW01000001">
    <property type="protein sequence ID" value="TXC66232.1"/>
    <property type="molecule type" value="Genomic_DNA"/>
</dbReference>
<keyword evidence="3" id="KW-1185">Reference proteome</keyword>
<name>A0A5C6TZV8_9BURK</name>
<dbReference type="InterPro" id="IPR032710">
    <property type="entry name" value="NTF2-like_dom_sf"/>
</dbReference>